<dbReference type="InterPro" id="IPR050870">
    <property type="entry name" value="FAST_kinase"/>
</dbReference>
<dbReference type="GO" id="GO:0003723">
    <property type="term" value="F:RNA binding"/>
    <property type="evidence" value="ECO:0007669"/>
    <property type="project" value="TreeGrafter"/>
</dbReference>
<dbReference type="InterPro" id="IPR058917">
    <property type="entry name" value="RESC6_dom"/>
</dbReference>
<dbReference type="PANTHER" id="PTHR21228:SF40">
    <property type="entry name" value="LD45607P"/>
    <property type="match status" value="1"/>
</dbReference>
<dbReference type="PANTHER" id="PTHR21228">
    <property type="entry name" value="FAST LEU-RICH DOMAIN-CONTAINING"/>
    <property type="match status" value="1"/>
</dbReference>
<dbReference type="eggNOG" id="ENOG502S18V">
    <property type="taxonomic scope" value="Eukaryota"/>
</dbReference>
<dbReference type="InterPro" id="IPR013584">
    <property type="entry name" value="RAP"/>
</dbReference>
<name>A0A1Y5IE18_OSTTA</name>
<dbReference type="Pfam" id="PF08373">
    <property type="entry name" value="RAP"/>
    <property type="match status" value="1"/>
</dbReference>
<dbReference type="PROSITE" id="PS51286">
    <property type="entry name" value="RAP"/>
    <property type="match status" value="1"/>
</dbReference>
<reference evidence="3" key="1">
    <citation type="submission" date="2017-04" db="EMBL/GenBank/DDBJ databases">
        <title>Population genomics of picophytoplankton unveils novel chromosome hypervariability.</title>
        <authorList>
            <consortium name="DOE Joint Genome Institute"/>
            <person name="Blanc-Mathieu R."/>
            <person name="Krasovec M."/>
            <person name="Hebrard M."/>
            <person name="Yau S."/>
            <person name="Desgranges E."/>
            <person name="Martin J."/>
            <person name="Schackwitz W."/>
            <person name="Kuo A."/>
            <person name="Salin G."/>
            <person name="Donnadieu C."/>
            <person name="Desdevises Y."/>
            <person name="Sanchez-Ferandin S."/>
            <person name="Moreau H."/>
            <person name="Rivals E."/>
            <person name="Grigoriev I.V."/>
            <person name="Grimsley N."/>
            <person name="Eyre-Walker A."/>
            <person name="Piganeau G."/>
        </authorList>
    </citation>
    <scope>NUCLEOTIDE SEQUENCE [LARGE SCALE GENOMIC DNA]</scope>
    <source>
        <strain evidence="3">RCC 1115</strain>
    </source>
</reference>
<sequence>MDDFNVVNLSTAMYKLGKLNSTRYKGDGASKGATRYPAVLEDARFLALTEKLRELLAESQDGKALSGGRGSFKIREFSSIIWGVAHCGMRTNSGDQTLGLLFKRIIALEDDAPPAQNVSNLLWAYAVMHNSRETNKELLKKLEYWCDLIMDDFAAQGISNSLWAFATLGYQLRPELVSKFSQAIRRVKDFKSMEFSNMIWAVGTMKIELDPPELFDEILDECLASMKALPNMWSSQSVSNILWAMASLNKPRTRARHEELLSVTMSFVERRANAFILQGLSNTMWAYATLDCTPPKNMLESVTERFGSLITPTTNVSECCNLLWSYGSMRFHPGNEVLNKVAVLYLRASPDEVPLTAISNSLWAWANFDWLPSNPEIPRSALALAKHHFRNDPELQTQSLSNILWALAILRYVPEDEDFLVAFSERSLIELQQGRFSYQGLTNTVWAFSVLGINPGQTLLDEFAREIGNRLAGYFSSQGVSNSLFAFAVLEYWPEKWVVDAYRAKLVETEKTTGFSEIDWTQLFQANVVFERYSPHGALITDPKMLAAAEAAWKVGSSKVVISQFHREVSETLTEMGVPHEIEKLVEDGLFSLDIALKGKKVAIEVDGPSHFARNIRDRRLEGKDAGVTNMRTRCLTSSGWSIVHVPWFEWAEQAPGRHAAFMAKTLYDEAGLSVMDVASDEDMSDSGLSGFKSRSDADGSVSVAQIGSRIVMENSNRAVAPLDHKDNDRSKKPMNIKRVGYGMMDAVDADDSSPSPPPTPARAARARARRPAPSSSDAEDGSQDVNLDGVPARAPPRRGAAPRRRRPRPEA</sequence>
<dbReference type="GO" id="GO:0035770">
    <property type="term" value="C:ribonucleoprotein granule"/>
    <property type="evidence" value="ECO:0007669"/>
    <property type="project" value="TreeGrafter"/>
</dbReference>
<dbReference type="Proteomes" id="UP000195557">
    <property type="component" value="Unassembled WGS sequence"/>
</dbReference>
<evidence type="ECO:0000313" key="3">
    <source>
        <dbReference type="EMBL" id="OUS45225.1"/>
    </source>
</evidence>
<feature type="compositionally biased region" description="Basic residues" evidence="1">
    <location>
        <begin position="801"/>
        <end position="812"/>
    </location>
</feature>
<evidence type="ECO:0000256" key="1">
    <source>
        <dbReference type="SAM" id="MobiDB-lite"/>
    </source>
</evidence>
<proteinExistence type="predicted"/>
<accession>A0A1Y5IE18</accession>
<gene>
    <name evidence="3" type="ORF">BE221DRAFT_193428</name>
</gene>
<feature type="domain" description="RAP" evidence="2">
    <location>
        <begin position="602"/>
        <end position="665"/>
    </location>
</feature>
<feature type="region of interest" description="Disordered" evidence="1">
    <location>
        <begin position="747"/>
        <end position="812"/>
    </location>
</feature>
<dbReference type="GO" id="GO:0000963">
    <property type="term" value="P:mitochondrial RNA processing"/>
    <property type="evidence" value="ECO:0007669"/>
    <property type="project" value="TreeGrafter"/>
</dbReference>
<dbReference type="GO" id="GO:0005759">
    <property type="term" value="C:mitochondrial matrix"/>
    <property type="evidence" value="ECO:0007669"/>
    <property type="project" value="TreeGrafter"/>
</dbReference>
<dbReference type="SMART" id="SM00952">
    <property type="entry name" value="RAP"/>
    <property type="match status" value="1"/>
</dbReference>
<evidence type="ECO:0000259" key="2">
    <source>
        <dbReference type="PROSITE" id="PS51286"/>
    </source>
</evidence>
<organism evidence="3">
    <name type="scientific">Ostreococcus tauri</name>
    <name type="common">Marine green alga</name>
    <dbReference type="NCBI Taxonomy" id="70448"/>
    <lineage>
        <taxon>Eukaryota</taxon>
        <taxon>Viridiplantae</taxon>
        <taxon>Chlorophyta</taxon>
        <taxon>Mamiellophyceae</taxon>
        <taxon>Mamiellales</taxon>
        <taxon>Bathycoccaceae</taxon>
        <taxon>Ostreococcus</taxon>
    </lineage>
</organism>
<dbReference type="AlphaFoldDB" id="A0A1Y5IE18"/>
<dbReference type="Gene3D" id="3.40.960.10">
    <property type="entry name" value="VSR Endonuclease"/>
    <property type="match status" value="1"/>
</dbReference>
<dbReference type="Pfam" id="PF26188">
    <property type="entry name" value="RESC6"/>
    <property type="match status" value="1"/>
</dbReference>
<dbReference type="GO" id="GO:0044528">
    <property type="term" value="P:regulation of mitochondrial mRNA stability"/>
    <property type="evidence" value="ECO:0007669"/>
    <property type="project" value="TreeGrafter"/>
</dbReference>
<protein>
    <recommendedName>
        <fullName evidence="2">RAP domain-containing protein</fullName>
    </recommendedName>
</protein>
<dbReference type="EMBL" id="KZ155791">
    <property type="protein sequence ID" value="OUS45225.1"/>
    <property type="molecule type" value="Genomic_DNA"/>
</dbReference>